<keyword evidence="1" id="KW-0175">Coiled coil</keyword>
<evidence type="ECO:0000256" key="1">
    <source>
        <dbReference type="SAM" id="Coils"/>
    </source>
</evidence>
<protein>
    <submittedName>
        <fullName evidence="2">Protein PTHB1</fullName>
    </submittedName>
</protein>
<gene>
    <name evidence="2" type="ORF">H920_09424</name>
</gene>
<evidence type="ECO:0000313" key="3">
    <source>
        <dbReference type="Proteomes" id="UP000028990"/>
    </source>
</evidence>
<dbReference type="Proteomes" id="UP000028990">
    <property type="component" value="Unassembled WGS sequence"/>
</dbReference>
<reference evidence="2 3" key="1">
    <citation type="submission" date="2013-11" db="EMBL/GenBank/DDBJ databases">
        <title>The Damaraland mole rat (Fukomys damarensis) genome and evolution of African mole rats.</title>
        <authorList>
            <person name="Gladyshev V.N."/>
            <person name="Fang X."/>
        </authorList>
    </citation>
    <scope>NUCLEOTIDE SEQUENCE [LARGE SCALE GENOMIC DNA]</scope>
    <source>
        <tissue evidence="2">Liver</tissue>
    </source>
</reference>
<dbReference type="EMBL" id="KN122621">
    <property type="protein sequence ID" value="KFO29184.1"/>
    <property type="molecule type" value="Genomic_DNA"/>
</dbReference>
<accession>A0A091DAQ0</accession>
<dbReference type="AlphaFoldDB" id="A0A091DAQ0"/>
<name>A0A091DAQ0_FUKDA</name>
<proteinExistence type="predicted"/>
<feature type="coiled-coil region" evidence="1">
    <location>
        <begin position="69"/>
        <end position="96"/>
    </location>
</feature>
<evidence type="ECO:0000313" key="2">
    <source>
        <dbReference type="EMBL" id="KFO29184.1"/>
    </source>
</evidence>
<sequence length="117" mass="12388">MGTQHGVCFSSRPTLSPTFSLLLSLDHPDLGPDLPMSPCSSGPAPSKGCASMQCMLVSPSCTGNRAPKVKSTELNHDEADGDLKELQKIIRDVNSQGYTAKSSDAAESQIVRVCSQH</sequence>
<keyword evidence="3" id="KW-1185">Reference proteome</keyword>
<organism evidence="2 3">
    <name type="scientific">Fukomys damarensis</name>
    <name type="common">Damaraland mole rat</name>
    <name type="synonym">Cryptomys damarensis</name>
    <dbReference type="NCBI Taxonomy" id="885580"/>
    <lineage>
        <taxon>Eukaryota</taxon>
        <taxon>Metazoa</taxon>
        <taxon>Chordata</taxon>
        <taxon>Craniata</taxon>
        <taxon>Vertebrata</taxon>
        <taxon>Euteleostomi</taxon>
        <taxon>Mammalia</taxon>
        <taxon>Eutheria</taxon>
        <taxon>Euarchontoglires</taxon>
        <taxon>Glires</taxon>
        <taxon>Rodentia</taxon>
        <taxon>Hystricomorpha</taxon>
        <taxon>Bathyergidae</taxon>
        <taxon>Fukomys</taxon>
    </lineage>
</organism>